<keyword evidence="1" id="KW-0732">Signal</keyword>
<evidence type="ECO:0000256" key="1">
    <source>
        <dbReference type="SAM" id="SignalP"/>
    </source>
</evidence>
<name>A0A1I6PF26_9FLAO</name>
<feature type="chain" id="PRO_5010209692" evidence="1">
    <location>
        <begin position="21"/>
        <end position="400"/>
    </location>
</feature>
<dbReference type="SUPFAM" id="SSF56935">
    <property type="entry name" value="Porins"/>
    <property type="match status" value="1"/>
</dbReference>
<dbReference type="EMBL" id="FPAG01000001">
    <property type="protein sequence ID" value="SFS38791.1"/>
    <property type="molecule type" value="Genomic_DNA"/>
</dbReference>
<proteinExistence type="predicted"/>
<reference evidence="2 3" key="1">
    <citation type="submission" date="2016-10" db="EMBL/GenBank/DDBJ databases">
        <authorList>
            <person name="de Groot N.N."/>
        </authorList>
    </citation>
    <scope>NUCLEOTIDE SEQUENCE [LARGE SCALE GENOMIC DNA]</scope>
    <source>
        <strain evidence="2 3">CGMCC 1.6114</strain>
    </source>
</reference>
<dbReference type="Gene3D" id="2.40.160.10">
    <property type="entry name" value="Porin"/>
    <property type="match status" value="1"/>
</dbReference>
<organism evidence="2 3">
    <name type="scientific">Zhouia amylolytica</name>
    <dbReference type="NCBI Taxonomy" id="376730"/>
    <lineage>
        <taxon>Bacteria</taxon>
        <taxon>Pseudomonadati</taxon>
        <taxon>Bacteroidota</taxon>
        <taxon>Flavobacteriia</taxon>
        <taxon>Flavobacteriales</taxon>
        <taxon>Flavobacteriaceae</taxon>
        <taxon>Zhouia</taxon>
    </lineage>
</organism>
<dbReference type="Proteomes" id="UP000183209">
    <property type="component" value="Unassembled WGS sequence"/>
</dbReference>
<dbReference type="RefSeq" id="WP_074976401.1">
    <property type="nucleotide sequence ID" value="NZ_FPAG01000001.1"/>
</dbReference>
<feature type="signal peptide" evidence="1">
    <location>
        <begin position="1"/>
        <end position="20"/>
    </location>
</feature>
<dbReference type="InterPro" id="IPR010870">
    <property type="entry name" value="Porin_O/P"/>
</dbReference>
<evidence type="ECO:0000313" key="2">
    <source>
        <dbReference type="EMBL" id="SFS38791.1"/>
    </source>
</evidence>
<dbReference type="AlphaFoldDB" id="A0A1I6PF26"/>
<dbReference type="Pfam" id="PF07396">
    <property type="entry name" value="Porin_O_P"/>
    <property type="match status" value="1"/>
</dbReference>
<accession>A0A1I6PF26</accession>
<sequence>MKLKTLAFVLCFSLFSAVYAQEVKAPKFGKGILNLTGEDNSWSMRLGARIQMLSIYDWSNEDGHLVNPQSNILIRRARIKMDGFAFSPKFKYKIELGLSNRDIAGASIYTRNTPRYILDAVVKWNFYENFTLWAGQTKLPGNVERVISSANLQMVDRSILNSTFNIDRDMGIQLRHHTNLGENFIMREIVSVAQGEGRNVVTGNIGGYQYTGRLELLPFGLFENKGDYTGGDLSREKTPKLMIAASYDYNNNAVKTRSNQGSYMETDNGLYETNITTFFADLMFKYKGFSVMAEYADRNADDPFARNSDGSLTGDVVQIGNGFNLQGGYLFKNNWEVSTRYSNVELDQAVTGKEEQNQYTIGLSKYIVGHKLKVQTDISYMDIANVNDQLMWRLQLDVHF</sequence>
<gene>
    <name evidence="2" type="ORF">SAMN04487906_0263</name>
</gene>
<evidence type="ECO:0000313" key="3">
    <source>
        <dbReference type="Proteomes" id="UP000183209"/>
    </source>
</evidence>
<dbReference type="OrthoDB" id="5442696at2"/>
<protein>
    <submittedName>
        <fullName evidence="2">Phosphate-selective porin O and P</fullName>
    </submittedName>
</protein>
<dbReference type="InterPro" id="IPR023614">
    <property type="entry name" value="Porin_dom_sf"/>
</dbReference>